<dbReference type="SUPFAM" id="SSF56349">
    <property type="entry name" value="DNA breaking-rejoining enzymes"/>
    <property type="match status" value="1"/>
</dbReference>
<dbReference type="Pfam" id="PF00589">
    <property type="entry name" value="Phage_integrase"/>
    <property type="match status" value="1"/>
</dbReference>
<dbReference type="InterPro" id="IPR004107">
    <property type="entry name" value="Integrase_SAM-like_N"/>
</dbReference>
<organism evidence="8 9">
    <name type="scientific">Candidatus Enterococcus ferrettii</name>
    <dbReference type="NCBI Taxonomy" id="2815324"/>
    <lineage>
        <taxon>Bacteria</taxon>
        <taxon>Bacillati</taxon>
        <taxon>Bacillota</taxon>
        <taxon>Bacilli</taxon>
        <taxon>Lactobacillales</taxon>
        <taxon>Enterococcaceae</taxon>
        <taxon>Enterococcus</taxon>
    </lineage>
</organism>
<keyword evidence="4" id="KW-0233">DNA recombination</keyword>
<dbReference type="PANTHER" id="PTHR30629:SF6">
    <property type="entry name" value="PROPHAGE INTEGRASE INTA-RELATED"/>
    <property type="match status" value="1"/>
</dbReference>
<dbReference type="RefSeq" id="WP_207703726.1">
    <property type="nucleotide sequence ID" value="NZ_JAFREL020000001.1"/>
</dbReference>
<reference evidence="8 9" key="1">
    <citation type="submission" date="2024-02" db="EMBL/GenBank/DDBJ databases">
        <title>The Genome Sequence of Enterococcus sp. DIV0159.</title>
        <authorList>
            <person name="Earl A."/>
            <person name="Manson A."/>
            <person name="Gilmore M."/>
            <person name="Sanders J."/>
            <person name="Shea T."/>
            <person name="Howe W."/>
            <person name="Livny J."/>
            <person name="Cuomo C."/>
            <person name="Neafsey D."/>
            <person name="Birren B."/>
        </authorList>
    </citation>
    <scope>NUCLEOTIDE SEQUENCE [LARGE SCALE GENOMIC DNA]</scope>
    <source>
        <strain evidence="8 9">665A</strain>
    </source>
</reference>
<dbReference type="Pfam" id="PF14659">
    <property type="entry name" value="Phage_int_SAM_3"/>
    <property type="match status" value="1"/>
</dbReference>
<evidence type="ECO:0000256" key="2">
    <source>
        <dbReference type="ARBA" id="ARBA00022908"/>
    </source>
</evidence>
<protein>
    <recommendedName>
        <fullName evidence="10">Site-specific integrase</fullName>
    </recommendedName>
</protein>
<evidence type="ECO:0000256" key="5">
    <source>
        <dbReference type="PROSITE-ProRule" id="PRU01248"/>
    </source>
</evidence>
<keyword evidence="3 5" id="KW-0238">DNA-binding</keyword>
<dbReference type="PROSITE" id="PS51900">
    <property type="entry name" value="CB"/>
    <property type="match status" value="1"/>
</dbReference>
<dbReference type="Gene3D" id="1.10.443.10">
    <property type="entry name" value="Intergrase catalytic core"/>
    <property type="match status" value="1"/>
</dbReference>
<sequence>MCRRGENIYHRKDERWEGRYHKGRKANGRLLYGYVYGKTLEEVQEKLRPLKKSAELTLNLYGKSVVTFNEWSIQWLNELQATLKPATYASYLHKLKKYLWKPLGELPMYQLDAKAIRSAVDSWKLEGLACSSIKVFFRLLTQAMAHAIKQGMIEKNPCESVDLPKVIKERVRALSLSEQRKLEKVVDADSDHRSKTVSLALRTGMRIGEIAALKWDAVDLERRLIYVNQTYQRICYGNGKKSELQLGPPKSQTSQRVIPMSEKVHSLLENLKTNKAADFVFTTKGKPCEPRLLTKHFHRILKKAKLTGIHFHQLRHTFATRCLEAEEKIFPVSRLLGHYSVQLTSDIYYDSQLGERIDVVTSMDKLVG</sequence>
<evidence type="ECO:0000256" key="3">
    <source>
        <dbReference type="ARBA" id="ARBA00023125"/>
    </source>
</evidence>
<dbReference type="InterPro" id="IPR002104">
    <property type="entry name" value="Integrase_catalytic"/>
</dbReference>
<dbReference type="Proteomes" id="UP000664357">
    <property type="component" value="Unassembled WGS sequence"/>
</dbReference>
<dbReference type="InterPro" id="IPR010998">
    <property type="entry name" value="Integrase_recombinase_N"/>
</dbReference>
<dbReference type="PROSITE" id="PS51898">
    <property type="entry name" value="TYR_RECOMBINASE"/>
    <property type="match status" value="1"/>
</dbReference>
<proteinExistence type="inferred from homology"/>
<evidence type="ECO:0000256" key="4">
    <source>
        <dbReference type="ARBA" id="ARBA00023172"/>
    </source>
</evidence>
<dbReference type="InterPro" id="IPR050808">
    <property type="entry name" value="Phage_Integrase"/>
</dbReference>
<accession>A0ABV0EKB4</accession>
<feature type="domain" description="Tyr recombinase" evidence="6">
    <location>
        <begin position="169"/>
        <end position="362"/>
    </location>
</feature>
<dbReference type="EMBL" id="JAFREL020000001">
    <property type="protein sequence ID" value="MEO1769024.1"/>
    <property type="molecule type" value="Genomic_DNA"/>
</dbReference>
<evidence type="ECO:0000313" key="8">
    <source>
        <dbReference type="EMBL" id="MEO1769024.1"/>
    </source>
</evidence>
<evidence type="ECO:0000256" key="1">
    <source>
        <dbReference type="ARBA" id="ARBA00008857"/>
    </source>
</evidence>
<evidence type="ECO:0000313" key="9">
    <source>
        <dbReference type="Proteomes" id="UP000664357"/>
    </source>
</evidence>
<dbReference type="InterPro" id="IPR013762">
    <property type="entry name" value="Integrase-like_cat_sf"/>
</dbReference>
<comment type="similarity">
    <text evidence="1">Belongs to the 'phage' integrase family.</text>
</comment>
<evidence type="ECO:0008006" key="10">
    <source>
        <dbReference type="Google" id="ProtNLM"/>
    </source>
</evidence>
<keyword evidence="9" id="KW-1185">Reference proteome</keyword>
<keyword evidence="2" id="KW-0229">DNA integration</keyword>
<dbReference type="CDD" id="cd01189">
    <property type="entry name" value="INT_ICEBs1_C_like"/>
    <property type="match status" value="1"/>
</dbReference>
<gene>
    <name evidence="8" type="ORF">JZO67_000963</name>
</gene>
<name>A0ABV0EKB4_9ENTE</name>
<dbReference type="PANTHER" id="PTHR30629">
    <property type="entry name" value="PROPHAGE INTEGRASE"/>
    <property type="match status" value="1"/>
</dbReference>
<dbReference type="Gene3D" id="1.10.150.130">
    <property type="match status" value="1"/>
</dbReference>
<evidence type="ECO:0000259" key="6">
    <source>
        <dbReference type="PROSITE" id="PS51898"/>
    </source>
</evidence>
<dbReference type="InterPro" id="IPR044068">
    <property type="entry name" value="CB"/>
</dbReference>
<evidence type="ECO:0000259" key="7">
    <source>
        <dbReference type="PROSITE" id="PS51900"/>
    </source>
</evidence>
<feature type="domain" description="Core-binding (CB)" evidence="7">
    <location>
        <begin position="66"/>
        <end position="148"/>
    </location>
</feature>
<dbReference type="InterPro" id="IPR011010">
    <property type="entry name" value="DNA_brk_join_enz"/>
</dbReference>
<comment type="caution">
    <text evidence="8">The sequence shown here is derived from an EMBL/GenBank/DDBJ whole genome shotgun (WGS) entry which is preliminary data.</text>
</comment>